<feature type="domain" description="Calcineurin-like phosphoesterase" evidence="1">
    <location>
        <begin position="163"/>
        <end position="370"/>
    </location>
</feature>
<name>A0A1C3XUU0_9BRAD</name>
<evidence type="ECO:0000313" key="2">
    <source>
        <dbReference type="EMBL" id="SCB55764.1"/>
    </source>
</evidence>
<dbReference type="PANTHER" id="PTHR43143:SF1">
    <property type="entry name" value="SERINE_THREONINE-PROTEIN PHOSPHATASE CPPED1"/>
    <property type="match status" value="1"/>
</dbReference>
<sequence length="463" mass="51252">MSKGSYTYPDHILSIFQSAAAQISRDEQAEAGKSHLEAVPTGQEGLLEAATEVAGVRMQGRVDRKARGPAQDEIVTEALSPIGLAKVCASLGLQYLEAKLKGDQATAERLQSEMADSKCDFRWASTIDQYLRYFGPGGTRAQIPYVTPKRAGETVIQIPSNATIGLIGDWGTGADPARRLLTQVKAQRPDIIVHLGDIYYSGTPQECEANFEEIIDDVFERHKTNIPVYTLAGNHDLYSGGVGYYGLIKRLNKKPFTQPASFFCLRTEDAKWQFLAMDTGLNDYNPFTVNDAVTFVNADEEQWHRRRIEEFGGSTVLLSHHQLFSAFSPIGKADDSAKRAAYNPKLRQTFETLKSLRKPIPAWFWGHEHNLCIYEPYIGLSKGRCVGCSAIPTFVDDDPYDVVEGLNAPPKLVEATKLSVSGNVFSHAFATLSITKQGPIKTRYFEDLNGSCRMRYSESISGD</sequence>
<gene>
    <name evidence="2" type="ORF">GA0061098_10537</name>
</gene>
<evidence type="ECO:0000259" key="1">
    <source>
        <dbReference type="Pfam" id="PF00149"/>
    </source>
</evidence>
<dbReference type="AlphaFoldDB" id="A0A1C3XUU0"/>
<accession>A0A1C3XUU0</accession>
<dbReference type="Pfam" id="PF00149">
    <property type="entry name" value="Metallophos"/>
    <property type="match status" value="1"/>
</dbReference>
<dbReference type="Gene3D" id="3.60.21.10">
    <property type="match status" value="1"/>
</dbReference>
<organism evidence="2 3">
    <name type="scientific">Bradyrhizobium shewense</name>
    <dbReference type="NCBI Taxonomy" id="1761772"/>
    <lineage>
        <taxon>Bacteria</taxon>
        <taxon>Pseudomonadati</taxon>
        <taxon>Pseudomonadota</taxon>
        <taxon>Alphaproteobacteria</taxon>
        <taxon>Hyphomicrobiales</taxon>
        <taxon>Nitrobacteraceae</taxon>
        <taxon>Bradyrhizobium</taxon>
    </lineage>
</organism>
<dbReference type="InterPro" id="IPR004843">
    <property type="entry name" value="Calcineurin-like_PHP"/>
</dbReference>
<dbReference type="SUPFAM" id="SSF56300">
    <property type="entry name" value="Metallo-dependent phosphatases"/>
    <property type="match status" value="1"/>
</dbReference>
<dbReference type="EMBL" id="FMAI01000053">
    <property type="protein sequence ID" value="SCB55764.1"/>
    <property type="molecule type" value="Genomic_DNA"/>
</dbReference>
<reference evidence="3" key="1">
    <citation type="submission" date="2016-08" db="EMBL/GenBank/DDBJ databases">
        <authorList>
            <person name="Varghese N."/>
            <person name="Submissions Spin"/>
        </authorList>
    </citation>
    <scope>NUCLEOTIDE SEQUENCE [LARGE SCALE GENOMIC DNA]</scope>
    <source>
        <strain evidence="3">ERR11</strain>
    </source>
</reference>
<evidence type="ECO:0000313" key="3">
    <source>
        <dbReference type="Proteomes" id="UP000199184"/>
    </source>
</evidence>
<proteinExistence type="predicted"/>
<dbReference type="Proteomes" id="UP000199184">
    <property type="component" value="Unassembled WGS sequence"/>
</dbReference>
<dbReference type="InterPro" id="IPR029052">
    <property type="entry name" value="Metallo-depent_PP-like"/>
</dbReference>
<protein>
    <submittedName>
        <fullName evidence="2">Calcineurin-like phosphoesterase</fullName>
    </submittedName>
</protein>
<keyword evidence="3" id="KW-1185">Reference proteome</keyword>
<dbReference type="GO" id="GO:0016787">
    <property type="term" value="F:hydrolase activity"/>
    <property type="evidence" value="ECO:0007669"/>
    <property type="project" value="InterPro"/>
</dbReference>
<dbReference type="PANTHER" id="PTHR43143">
    <property type="entry name" value="METALLOPHOSPHOESTERASE, CALCINEURIN SUPERFAMILY"/>
    <property type="match status" value="1"/>
</dbReference>
<dbReference type="InterPro" id="IPR051918">
    <property type="entry name" value="STPP_CPPED1"/>
</dbReference>